<evidence type="ECO:0000313" key="4">
    <source>
        <dbReference type="Proteomes" id="UP000236305"/>
    </source>
</evidence>
<dbReference type="Proteomes" id="UP000236305">
    <property type="component" value="Unassembled WGS sequence"/>
</dbReference>
<dbReference type="PANTHER" id="PTHR43180:SF33">
    <property type="entry name" value="15-HYDROXYPROSTAGLANDIN DEHYDROGENASE [NAD(+)]-LIKE"/>
    <property type="match status" value="1"/>
</dbReference>
<dbReference type="PANTHER" id="PTHR43180">
    <property type="entry name" value="3-OXOACYL-(ACYL-CARRIER-PROTEIN) REDUCTASE (AFU_ORTHOLOGUE AFUA_6G11210)"/>
    <property type="match status" value="1"/>
</dbReference>
<dbReference type="InterPro" id="IPR002347">
    <property type="entry name" value="SDR_fam"/>
</dbReference>
<gene>
    <name evidence="3" type="ORF">BJF96_g8035</name>
</gene>
<dbReference type="GO" id="GO:0016491">
    <property type="term" value="F:oxidoreductase activity"/>
    <property type="evidence" value="ECO:0007669"/>
    <property type="project" value="UniProtKB-KW"/>
</dbReference>
<name>A0AA45AJ36_VERDA</name>
<dbReference type="AlphaFoldDB" id="A0AA45AJ36"/>
<evidence type="ECO:0000313" key="3">
    <source>
        <dbReference type="EMBL" id="PNH28625.1"/>
    </source>
</evidence>
<comment type="similarity">
    <text evidence="1">Belongs to the short-chain dehydrogenases/reductases (SDR) family.</text>
</comment>
<dbReference type="SUPFAM" id="SSF51735">
    <property type="entry name" value="NAD(P)-binding Rossmann-fold domains"/>
    <property type="match status" value="1"/>
</dbReference>
<proteinExistence type="inferred from homology"/>
<dbReference type="Gene3D" id="3.40.50.720">
    <property type="entry name" value="NAD(P)-binding Rossmann-like Domain"/>
    <property type="match status" value="1"/>
</dbReference>
<accession>A0AA45AJ36</accession>
<dbReference type="EMBL" id="MPSH01000032">
    <property type="protein sequence ID" value="PNH28625.1"/>
    <property type="molecule type" value="Genomic_DNA"/>
</dbReference>
<organism evidence="3 4">
    <name type="scientific">Verticillium dahliae</name>
    <name type="common">Verticillium wilt</name>
    <dbReference type="NCBI Taxonomy" id="27337"/>
    <lineage>
        <taxon>Eukaryota</taxon>
        <taxon>Fungi</taxon>
        <taxon>Dikarya</taxon>
        <taxon>Ascomycota</taxon>
        <taxon>Pezizomycotina</taxon>
        <taxon>Sordariomycetes</taxon>
        <taxon>Hypocreomycetidae</taxon>
        <taxon>Glomerellales</taxon>
        <taxon>Plectosphaerellaceae</taxon>
        <taxon>Verticillium</taxon>
    </lineage>
</organism>
<dbReference type="Pfam" id="PF00106">
    <property type="entry name" value="adh_short"/>
    <property type="match status" value="1"/>
</dbReference>
<sequence>MDTDHYTAGTMSRLSFQDDLLQSLNGRSVIVTGAARGIGAATATLFNEHGALVCITDLPARKEDAQALIDSMKHPENAIFAPASVTDWTALMHVFKTALSRFGVIHMVVANAGIMESSPVLDVSVDDTGDPIESKEANQVLDVNLKGTLNMTPGYTPTGITKEFGNVVTQAGLDANTPGAVATAIAFAAADPSRHGTSCLVLGPYLHEMEYSRANVLQSWLGQDAAAALARFGAFVKSIGGYRLPKREPIDRVD</sequence>
<evidence type="ECO:0000256" key="1">
    <source>
        <dbReference type="ARBA" id="ARBA00006484"/>
    </source>
</evidence>
<reference evidence="3 4" key="1">
    <citation type="submission" date="2017-12" db="EMBL/GenBank/DDBJ databases">
        <title>Comparative genomics yields insights into virulence evolution of Verticillium dahliae.</title>
        <authorList>
            <person name="Fan R."/>
            <person name="Armitage A.D."/>
            <person name="Cascant-Lopez E."/>
            <person name="Sobczyk M."/>
            <person name="Cockerton H.M."/>
            <person name="Harrison R.J."/>
        </authorList>
    </citation>
    <scope>NUCLEOTIDE SEQUENCE [LARGE SCALE GENOMIC DNA]</scope>
    <source>
        <strain evidence="3 4">12008</strain>
    </source>
</reference>
<comment type="caution">
    <text evidence="3">The sequence shown here is derived from an EMBL/GenBank/DDBJ whole genome shotgun (WGS) entry which is preliminary data.</text>
</comment>
<evidence type="ECO:0000256" key="2">
    <source>
        <dbReference type="ARBA" id="ARBA00023002"/>
    </source>
</evidence>
<dbReference type="CDD" id="cd05233">
    <property type="entry name" value="SDR_c"/>
    <property type="match status" value="1"/>
</dbReference>
<protein>
    <submittedName>
        <fullName evidence="3">Uncharacterized protein</fullName>
    </submittedName>
</protein>
<keyword evidence="2" id="KW-0560">Oxidoreductase</keyword>
<dbReference type="PRINTS" id="PR00081">
    <property type="entry name" value="GDHRDH"/>
</dbReference>
<dbReference type="InterPro" id="IPR036291">
    <property type="entry name" value="NAD(P)-bd_dom_sf"/>
</dbReference>